<keyword evidence="6" id="KW-1185">Reference proteome</keyword>
<dbReference type="InterPro" id="IPR011008">
    <property type="entry name" value="Dimeric_a/b-barrel"/>
</dbReference>
<keyword evidence="1" id="KW-0805">Transcription regulation</keyword>
<accession>A0ABS8D3J0</accession>
<dbReference type="InterPro" id="IPR036390">
    <property type="entry name" value="WH_DNA-bd_sf"/>
</dbReference>
<evidence type="ECO:0000259" key="4">
    <source>
        <dbReference type="PROSITE" id="PS50956"/>
    </source>
</evidence>
<dbReference type="EMBL" id="JAJBZT010000002">
    <property type="protein sequence ID" value="MCB6182776.1"/>
    <property type="molecule type" value="Genomic_DNA"/>
</dbReference>
<dbReference type="InterPro" id="IPR036388">
    <property type="entry name" value="WH-like_DNA-bd_sf"/>
</dbReference>
<keyword evidence="2" id="KW-0238">DNA-binding</keyword>
<proteinExistence type="predicted"/>
<dbReference type="PANTHER" id="PTHR30154:SF34">
    <property type="entry name" value="TRANSCRIPTIONAL REGULATOR AZLB"/>
    <property type="match status" value="1"/>
</dbReference>
<sequence length="151" mass="17254">MQLDVIDRRILRTLQAEGNLPNNVLAERVGLTPAPCLRRVQRLRQEGIIDRYLVALDNKAIGYSVSAYAEITLNHHIPALAEKFIEKVKTKPEVLACHVVAGDFDFLLRLVAKDMQDYQRIIWDLHAIEGIRQMRSIIVMNTLKDEINPSL</sequence>
<protein>
    <submittedName>
        <fullName evidence="5">Lrp/AsnC family transcriptional regulator</fullName>
    </submittedName>
</protein>
<feature type="domain" description="HTH asnC-type" evidence="4">
    <location>
        <begin position="3"/>
        <end position="64"/>
    </location>
</feature>
<dbReference type="InterPro" id="IPR019887">
    <property type="entry name" value="Tscrpt_reg_AsnC/Lrp_C"/>
</dbReference>
<dbReference type="SMART" id="SM00344">
    <property type="entry name" value="HTH_ASNC"/>
    <property type="match status" value="1"/>
</dbReference>
<dbReference type="Pfam" id="PF01037">
    <property type="entry name" value="AsnC_trans_reg"/>
    <property type="match status" value="1"/>
</dbReference>
<dbReference type="InterPro" id="IPR011991">
    <property type="entry name" value="ArsR-like_HTH"/>
</dbReference>
<dbReference type="CDD" id="cd00090">
    <property type="entry name" value="HTH_ARSR"/>
    <property type="match status" value="1"/>
</dbReference>
<dbReference type="RefSeq" id="WP_227178849.1">
    <property type="nucleotide sequence ID" value="NZ_JAJBZT010000002.1"/>
</dbReference>
<dbReference type="InterPro" id="IPR019888">
    <property type="entry name" value="Tscrpt_reg_AsnC-like"/>
</dbReference>
<dbReference type="InterPro" id="IPR000485">
    <property type="entry name" value="AsnC-type_HTH_dom"/>
</dbReference>
<organism evidence="5 6">
    <name type="scientific">Leeia speluncae</name>
    <dbReference type="NCBI Taxonomy" id="2884804"/>
    <lineage>
        <taxon>Bacteria</taxon>
        <taxon>Pseudomonadati</taxon>
        <taxon>Pseudomonadota</taxon>
        <taxon>Betaproteobacteria</taxon>
        <taxon>Neisseriales</taxon>
        <taxon>Leeiaceae</taxon>
        <taxon>Leeia</taxon>
    </lineage>
</organism>
<evidence type="ECO:0000256" key="1">
    <source>
        <dbReference type="ARBA" id="ARBA00023015"/>
    </source>
</evidence>
<evidence type="ECO:0000256" key="2">
    <source>
        <dbReference type="ARBA" id="ARBA00023125"/>
    </source>
</evidence>
<dbReference type="Gene3D" id="1.10.10.10">
    <property type="entry name" value="Winged helix-like DNA-binding domain superfamily/Winged helix DNA-binding domain"/>
    <property type="match status" value="1"/>
</dbReference>
<dbReference type="PROSITE" id="PS50956">
    <property type="entry name" value="HTH_ASNC_2"/>
    <property type="match status" value="1"/>
</dbReference>
<reference evidence="5" key="1">
    <citation type="submission" date="2021-10" db="EMBL/GenBank/DDBJ databases">
        <title>The complete genome sequence of Leeia sp. TBRC 13508.</title>
        <authorList>
            <person name="Charoenyingcharoen P."/>
            <person name="Yukphan P."/>
        </authorList>
    </citation>
    <scope>NUCLEOTIDE SEQUENCE</scope>
    <source>
        <strain evidence="5">TBRC 13508</strain>
    </source>
</reference>
<name>A0ABS8D3J0_9NEIS</name>
<dbReference type="Gene3D" id="3.30.70.920">
    <property type="match status" value="1"/>
</dbReference>
<dbReference type="SUPFAM" id="SSF46785">
    <property type="entry name" value="Winged helix' DNA-binding domain"/>
    <property type="match status" value="1"/>
</dbReference>
<dbReference type="Proteomes" id="UP001165395">
    <property type="component" value="Unassembled WGS sequence"/>
</dbReference>
<evidence type="ECO:0000313" key="5">
    <source>
        <dbReference type="EMBL" id="MCB6182776.1"/>
    </source>
</evidence>
<dbReference type="PANTHER" id="PTHR30154">
    <property type="entry name" value="LEUCINE-RESPONSIVE REGULATORY PROTEIN"/>
    <property type="match status" value="1"/>
</dbReference>
<evidence type="ECO:0000313" key="6">
    <source>
        <dbReference type="Proteomes" id="UP001165395"/>
    </source>
</evidence>
<dbReference type="PRINTS" id="PR00033">
    <property type="entry name" value="HTHASNC"/>
</dbReference>
<keyword evidence="3" id="KW-0804">Transcription</keyword>
<evidence type="ECO:0000256" key="3">
    <source>
        <dbReference type="ARBA" id="ARBA00023163"/>
    </source>
</evidence>
<dbReference type="SUPFAM" id="SSF54909">
    <property type="entry name" value="Dimeric alpha+beta barrel"/>
    <property type="match status" value="1"/>
</dbReference>
<dbReference type="Pfam" id="PF13412">
    <property type="entry name" value="HTH_24"/>
    <property type="match status" value="1"/>
</dbReference>
<gene>
    <name evidence="5" type="ORF">LIN78_04330</name>
</gene>
<comment type="caution">
    <text evidence="5">The sequence shown here is derived from an EMBL/GenBank/DDBJ whole genome shotgun (WGS) entry which is preliminary data.</text>
</comment>